<reference evidence="3 4" key="2">
    <citation type="submission" date="2018-12" db="EMBL/GenBank/DDBJ databases">
        <title>Nakamurella antarcticus sp. nov., isolated from Antarctica South Shetland Islands soil.</title>
        <authorList>
            <person name="Peng F."/>
        </authorList>
    </citation>
    <scope>NUCLEOTIDE SEQUENCE [LARGE SCALE GENOMIC DNA]</scope>
    <source>
        <strain evidence="3 4">S14-144</strain>
    </source>
</reference>
<dbReference type="SMART" id="SM00855">
    <property type="entry name" value="PGAM"/>
    <property type="match status" value="1"/>
</dbReference>
<evidence type="ECO:0000256" key="1">
    <source>
        <dbReference type="ARBA" id="ARBA00022801"/>
    </source>
</evidence>
<feature type="domain" description="Nudix hydrolase" evidence="2">
    <location>
        <begin position="14"/>
        <end position="140"/>
    </location>
</feature>
<dbReference type="InterPro" id="IPR020084">
    <property type="entry name" value="NUDIX_hydrolase_CS"/>
</dbReference>
<dbReference type="Gene3D" id="3.40.50.1240">
    <property type="entry name" value="Phosphoglycerate mutase-like"/>
    <property type="match status" value="1"/>
</dbReference>
<dbReference type="InterPro" id="IPR029033">
    <property type="entry name" value="His_PPase_superfam"/>
</dbReference>
<name>A0A3G8ZMB8_9ACTN</name>
<evidence type="ECO:0000259" key="2">
    <source>
        <dbReference type="PROSITE" id="PS51462"/>
    </source>
</evidence>
<dbReference type="SUPFAM" id="SSF53254">
    <property type="entry name" value="Phosphoglycerate mutase-like"/>
    <property type="match status" value="1"/>
</dbReference>
<dbReference type="SUPFAM" id="SSF55811">
    <property type="entry name" value="Nudix"/>
    <property type="match status" value="1"/>
</dbReference>
<dbReference type="AlphaFoldDB" id="A0A3G8ZMB8"/>
<dbReference type="Gene3D" id="3.90.79.10">
    <property type="entry name" value="Nucleoside Triphosphate Pyrophosphohydrolase"/>
    <property type="match status" value="1"/>
</dbReference>
<dbReference type="CDD" id="cd07040">
    <property type="entry name" value="HP"/>
    <property type="match status" value="1"/>
</dbReference>
<dbReference type="PROSITE" id="PS00893">
    <property type="entry name" value="NUDIX_BOX"/>
    <property type="match status" value="1"/>
</dbReference>
<dbReference type="Pfam" id="PF00300">
    <property type="entry name" value="His_Phos_1"/>
    <property type="match status" value="1"/>
</dbReference>
<sequence length="305" mass="32868">MRCCGVPQVSSNTPTEYAAGAVLWRPSTKHGARVALVHRPRYKDWSLPKGKAELGETPPMTAYREVLEETGFESELGRQLTTVRYAVPSGQKRVVYFAARAGVGEFTPNKEVDKLEWLSVDKAQARVTHGTDRSLLETFAAASLSVSTVLFVRHARAGVRESWEGDDDSRPLDAKGTRQAQALRAQLIPFAPVQLHSASVERCVATLSPLAAALGLPISQEKVFTEAAYRRNPSAARRRITELAKAGVTVAVCSQGGVIPGVVKSLAGRADLSVGPVNTPKSSFWVLTFDGSSLLQADSYPAPEV</sequence>
<proteinExistence type="predicted"/>
<dbReference type="EMBL" id="CP034170">
    <property type="protein sequence ID" value="AZI58469.1"/>
    <property type="molecule type" value="Genomic_DNA"/>
</dbReference>
<gene>
    <name evidence="3" type="ORF">EH165_10300</name>
</gene>
<protein>
    <submittedName>
        <fullName evidence="3">NUDIX domain-containing protein</fullName>
    </submittedName>
</protein>
<dbReference type="Proteomes" id="UP000268084">
    <property type="component" value="Chromosome"/>
</dbReference>
<dbReference type="InterPro" id="IPR013078">
    <property type="entry name" value="His_Pase_superF_clade-1"/>
</dbReference>
<dbReference type="InterPro" id="IPR015797">
    <property type="entry name" value="NUDIX_hydrolase-like_dom_sf"/>
</dbReference>
<dbReference type="PROSITE" id="PS51462">
    <property type="entry name" value="NUDIX"/>
    <property type="match status" value="1"/>
</dbReference>
<evidence type="ECO:0000313" key="4">
    <source>
        <dbReference type="Proteomes" id="UP000268084"/>
    </source>
</evidence>
<dbReference type="PANTHER" id="PTHR43222">
    <property type="entry name" value="NUDIX HYDROLASE 23"/>
    <property type="match status" value="1"/>
</dbReference>
<accession>A0A3G8ZMB8</accession>
<dbReference type="OrthoDB" id="4287477at2"/>
<dbReference type="PANTHER" id="PTHR43222:SF9">
    <property type="entry name" value="8-OXO-(D)GTP PHOSPHATASE"/>
    <property type="match status" value="1"/>
</dbReference>
<dbReference type="Pfam" id="PF00293">
    <property type="entry name" value="NUDIX"/>
    <property type="match status" value="1"/>
</dbReference>
<reference evidence="3 4" key="1">
    <citation type="submission" date="2018-11" db="EMBL/GenBank/DDBJ databases">
        <authorList>
            <person name="Da X."/>
        </authorList>
    </citation>
    <scope>NUCLEOTIDE SEQUENCE [LARGE SCALE GENOMIC DNA]</scope>
    <source>
        <strain evidence="3 4">S14-144</strain>
    </source>
</reference>
<keyword evidence="1" id="KW-0378">Hydrolase</keyword>
<evidence type="ECO:0000313" key="3">
    <source>
        <dbReference type="EMBL" id="AZI58469.1"/>
    </source>
</evidence>
<keyword evidence="4" id="KW-1185">Reference proteome</keyword>
<organism evidence="3 4">
    <name type="scientific">Nakamurella antarctica</name>
    <dbReference type="NCBI Taxonomy" id="1902245"/>
    <lineage>
        <taxon>Bacteria</taxon>
        <taxon>Bacillati</taxon>
        <taxon>Actinomycetota</taxon>
        <taxon>Actinomycetes</taxon>
        <taxon>Nakamurellales</taxon>
        <taxon>Nakamurellaceae</taxon>
        <taxon>Nakamurella</taxon>
    </lineage>
</organism>
<dbReference type="KEGG" id="nak:EH165_10300"/>
<dbReference type="GO" id="GO:0016787">
    <property type="term" value="F:hydrolase activity"/>
    <property type="evidence" value="ECO:0007669"/>
    <property type="project" value="UniProtKB-KW"/>
</dbReference>
<dbReference type="InterPro" id="IPR000086">
    <property type="entry name" value="NUDIX_hydrolase_dom"/>
</dbReference>
<dbReference type="CDD" id="cd03673">
    <property type="entry name" value="NUDIX_Ap6A_hydrolase"/>
    <property type="match status" value="1"/>
</dbReference>